<sequence>TKQPNKTRPLGRSRTRWIDVITRDLKVVDQYVTFDLTYNRERLRDFLKATMVLDGPVSCRGEEREDIF</sequence>
<organism evidence="1 2">
    <name type="scientific">Aphis craccivora</name>
    <name type="common">Cowpea aphid</name>
    <dbReference type="NCBI Taxonomy" id="307492"/>
    <lineage>
        <taxon>Eukaryota</taxon>
        <taxon>Metazoa</taxon>
        <taxon>Ecdysozoa</taxon>
        <taxon>Arthropoda</taxon>
        <taxon>Hexapoda</taxon>
        <taxon>Insecta</taxon>
        <taxon>Pterygota</taxon>
        <taxon>Neoptera</taxon>
        <taxon>Paraneoptera</taxon>
        <taxon>Hemiptera</taxon>
        <taxon>Sternorrhyncha</taxon>
        <taxon>Aphidomorpha</taxon>
        <taxon>Aphidoidea</taxon>
        <taxon>Aphididae</taxon>
        <taxon>Aphidini</taxon>
        <taxon>Aphis</taxon>
        <taxon>Aphis</taxon>
    </lineage>
</organism>
<proteinExistence type="predicted"/>
<dbReference type="GO" id="GO:0003964">
    <property type="term" value="F:RNA-directed DNA polymerase activity"/>
    <property type="evidence" value="ECO:0007669"/>
    <property type="project" value="UniProtKB-KW"/>
</dbReference>
<evidence type="ECO:0000313" key="2">
    <source>
        <dbReference type="Proteomes" id="UP000478052"/>
    </source>
</evidence>
<keyword evidence="1" id="KW-0808">Transferase</keyword>
<name>A0A6G0Z4U4_APHCR</name>
<keyword evidence="1" id="KW-0548">Nucleotidyltransferase</keyword>
<keyword evidence="2" id="KW-1185">Reference proteome</keyword>
<comment type="caution">
    <text evidence="1">The sequence shown here is derived from an EMBL/GenBank/DDBJ whole genome shotgun (WGS) entry which is preliminary data.</text>
</comment>
<protein>
    <submittedName>
        <fullName evidence="1">Reverse transcriptase domain-containing protein</fullName>
    </submittedName>
</protein>
<keyword evidence="1" id="KW-0695">RNA-directed DNA polymerase</keyword>
<dbReference type="AlphaFoldDB" id="A0A6G0Z4U4"/>
<evidence type="ECO:0000313" key="1">
    <source>
        <dbReference type="EMBL" id="KAF0765288.1"/>
    </source>
</evidence>
<reference evidence="1 2" key="1">
    <citation type="submission" date="2019-08" db="EMBL/GenBank/DDBJ databases">
        <title>Whole genome of Aphis craccivora.</title>
        <authorList>
            <person name="Voronova N.V."/>
            <person name="Shulinski R.S."/>
            <person name="Bandarenka Y.V."/>
            <person name="Zhorov D.G."/>
            <person name="Warner D."/>
        </authorList>
    </citation>
    <scope>NUCLEOTIDE SEQUENCE [LARGE SCALE GENOMIC DNA]</scope>
    <source>
        <strain evidence="1">180601</strain>
        <tissue evidence="1">Whole Body</tissue>
    </source>
</reference>
<dbReference type="EMBL" id="VUJU01001437">
    <property type="protein sequence ID" value="KAF0765288.1"/>
    <property type="molecule type" value="Genomic_DNA"/>
</dbReference>
<dbReference type="Proteomes" id="UP000478052">
    <property type="component" value="Unassembled WGS sequence"/>
</dbReference>
<feature type="non-terminal residue" evidence="1">
    <location>
        <position position="1"/>
    </location>
</feature>
<gene>
    <name evidence="1" type="ORF">FWK35_00015605</name>
</gene>
<accession>A0A6G0Z4U4</accession>